<feature type="region of interest" description="Disordered" evidence="1">
    <location>
        <begin position="21"/>
        <end position="44"/>
    </location>
</feature>
<evidence type="ECO:0000313" key="2">
    <source>
        <dbReference type="EMBL" id="MDQ1207924.1"/>
    </source>
</evidence>
<name>A0ABU0UTP5_ACIBI</name>
<evidence type="ECO:0000313" key="3">
    <source>
        <dbReference type="Proteomes" id="UP001233360"/>
    </source>
</evidence>
<dbReference type="RefSeq" id="WP_307002283.1">
    <property type="nucleotide sequence ID" value="NZ_JAUTBK010000002.1"/>
</dbReference>
<proteinExistence type="predicted"/>
<feature type="compositionally biased region" description="Polar residues" evidence="1">
    <location>
        <begin position="24"/>
        <end position="44"/>
    </location>
</feature>
<dbReference type="Proteomes" id="UP001233360">
    <property type="component" value="Unassembled WGS sequence"/>
</dbReference>
<protein>
    <recommendedName>
        <fullName evidence="4">Lipoprotein</fullName>
    </recommendedName>
</protein>
<evidence type="ECO:0000256" key="1">
    <source>
        <dbReference type="SAM" id="MobiDB-lite"/>
    </source>
</evidence>
<organism evidence="2 3">
    <name type="scientific">Acinetobacter baylyi</name>
    <dbReference type="NCBI Taxonomy" id="202950"/>
    <lineage>
        <taxon>Bacteria</taxon>
        <taxon>Pseudomonadati</taxon>
        <taxon>Pseudomonadota</taxon>
        <taxon>Gammaproteobacteria</taxon>
        <taxon>Moraxellales</taxon>
        <taxon>Moraxellaceae</taxon>
        <taxon>Acinetobacter</taxon>
    </lineage>
</organism>
<evidence type="ECO:0008006" key="4">
    <source>
        <dbReference type="Google" id="ProtNLM"/>
    </source>
</evidence>
<comment type="caution">
    <text evidence="2">The sequence shown here is derived from an EMBL/GenBank/DDBJ whole genome shotgun (WGS) entry which is preliminary data.</text>
</comment>
<sequence length="285" mass="30508">MKHSILSVVIGSLLLVGCGGGSSDNSTSTPSKDNGTQEPSGQSNSLTITQVNAISGIALREALLSGLVDTLISGTDEALDGTPCKTGSMTHSGNNYNFNACEGIYEAKASGQVTVVGDSYTYKDLTLTFPNGETQKINGDLQILESSTNVTAKSSQIVLDAQELNSSKKLIPTHYTFSDYQLVWTPSDASHVQLKISAKLKSTGREDGDFNIAFDNFMTAFNVQKNADDDLVGYPYDGTLTISDLNQSKNTITIKAIGVNQKAQYTAAGDQNFDKQIAWDELLDY</sequence>
<gene>
    <name evidence="2" type="ORF">QE380_000847</name>
</gene>
<dbReference type="EMBL" id="JAUTBK010000002">
    <property type="protein sequence ID" value="MDQ1207924.1"/>
    <property type="molecule type" value="Genomic_DNA"/>
</dbReference>
<dbReference type="PROSITE" id="PS51257">
    <property type="entry name" value="PROKAR_LIPOPROTEIN"/>
    <property type="match status" value="1"/>
</dbReference>
<reference evidence="2 3" key="1">
    <citation type="submission" date="2023-07" db="EMBL/GenBank/DDBJ databases">
        <title>Functional and genomic diversity of the sorghum phyllosphere microbiome.</title>
        <authorList>
            <person name="Shade A."/>
        </authorList>
    </citation>
    <scope>NUCLEOTIDE SEQUENCE [LARGE SCALE GENOMIC DNA]</scope>
    <source>
        <strain evidence="2 3">SORGH_AS_0887</strain>
    </source>
</reference>
<keyword evidence="3" id="KW-1185">Reference proteome</keyword>
<accession>A0ABU0UTP5</accession>